<dbReference type="Proteomes" id="UP001501508">
    <property type="component" value="Unassembled WGS sequence"/>
</dbReference>
<protein>
    <submittedName>
        <fullName evidence="1">Uncharacterized protein</fullName>
    </submittedName>
</protein>
<dbReference type="EMBL" id="BAABEY010000024">
    <property type="protein sequence ID" value="GAA4440233.1"/>
    <property type="molecule type" value="Genomic_DNA"/>
</dbReference>
<comment type="caution">
    <text evidence="1">The sequence shown here is derived from an EMBL/GenBank/DDBJ whole genome shotgun (WGS) entry which is preliminary data.</text>
</comment>
<accession>A0ABP8LZ33</accession>
<organism evidence="1 2">
    <name type="scientific">Ravibacter arvi</name>
    <dbReference type="NCBI Taxonomy" id="2051041"/>
    <lineage>
        <taxon>Bacteria</taxon>
        <taxon>Pseudomonadati</taxon>
        <taxon>Bacteroidota</taxon>
        <taxon>Cytophagia</taxon>
        <taxon>Cytophagales</taxon>
        <taxon>Spirosomataceae</taxon>
        <taxon>Ravibacter</taxon>
    </lineage>
</organism>
<name>A0ABP8LZ33_9BACT</name>
<reference evidence="2" key="1">
    <citation type="journal article" date="2019" name="Int. J. Syst. Evol. Microbiol.">
        <title>The Global Catalogue of Microorganisms (GCM) 10K type strain sequencing project: providing services to taxonomists for standard genome sequencing and annotation.</title>
        <authorList>
            <consortium name="The Broad Institute Genomics Platform"/>
            <consortium name="The Broad Institute Genome Sequencing Center for Infectious Disease"/>
            <person name="Wu L."/>
            <person name="Ma J."/>
        </authorList>
    </citation>
    <scope>NUCLEOTIDE SEQUENCE [LARGE SCALE GENOMIC DNA]</scope>
    <source>
        <strain evidence="2">JCM 31920</strain>
    </source>
</reference>
<sequence>MIINMKLILFLIAIVFSSNLSNGQGLNSEAIYIKDNFPEEYENTLKRYALFEWKDDFSMVVYEINRQAESIVELVDSFDSDNTNIVYNAIQEWSRSGYLSKNIKIFSEMTDFSVKYLIKMHCDWSMVKYEYDRQVEAKNSF</sequence>
<proteinExistence type="predicted"/>
<evidence type="ECO:0000313" key="2">
    <source>
        <dbReference type="Proteomes" id="UP001501508"/>
    </source>
</evidence>
<gene>
    <name evidence="1" type="ORF">GCM10023091_23570</name>
</gene>
<evidence type="ECO:0000313" key="1">
    <source>
        <dbReference type="EMBL" id="GAA4440233.1"/>
    </source>
</evidence>
<keyword evidence="2" id="KW-1185">Reference proteome</keyword>